<dbReference type="AlphaFoldDB" id="A0A7W7WVV7"/>
<dbReference type="EMBL" id="JACHJS010000001">
    <property type="protein sequence ID" value="MBB4965749.1"/>
    <property type="molecule type" value="Genomic_DNA"/>
</dbReference>
<keyword evidence="2" id="KW-0808">Transferase</keyword>
<comment type="caution">
    <text evidence="2">The sequence shown here is derived from an EMBL/GenBank/DDBJ whole genome shotgun (WGS) entry which is preliminary data.</text>
</comment>
<name>A0A7W7WVV7_9PSEU</name>
<dbReference type="CDD" id="cd02440">
    <property type="entry name" value="AdoMet_MTases"/>
    <property type="match status" value="1"/>
</dbReference>
<feature type="domain" description="Methyltransferase" evidence="1">
    <location>
        <begin position="71"/>
        <end position="168"/>
    </location>
</feature>
<organism evidence="2 3">
    <name type="scientific">Saccharothrix violaceirubra</name>
    <dbReference type="NCBI Taxonomy" id="413306"/>
    <lineage>
        <taxon>Bacteria</taxon>
        <taxon>Bacillati</taxon>
        <taxon>Actinomycetota</taxon>
        <taxon>Actinomycetes</taxon>
        <taxon>Pseudonocardiales</taxon>
        <taxon>Pseudonocardiaceae</taxon>
        <taxon>Saccharothrix</taxon>
    </lineage>
</organism>
<dbReference type="Gene3D" id="3.40.50.150">
    <property type="entry name" value="Vaccinia Virus protein VP39"/>
    <property type="match status" value="1"/>
</dbReference>
<dbReference type="SUPFAM" id="SSF53335">
    <property type="entry name" value="S-adenosyl-L-methionine-dependent methyltransferases"/>
    <property type="match status" value="1"/>
</dbReference>
<proteinExistence type="predicted"/>
<dbReference type="GO" id="GO:0032259">
    <property type="term" value="P:methylation"/>
    <property type="evidence" value="ECO:0007669"/>
    <property type="project" value="UniProtKB-KW"/>
</dbReference>
<dbReference type="InterPro" id="IPR029063">
    <property type="entry name" value="SAM-dependent_MTases_sf"/>
</dbReference>
<dbReference type="InterPro" id="IPR041698">
    <property type="entry name" value="Methyltransf_25"/>
</dbReference>
<evidence type="ECO:0000313" key="2">
    <source>
        <dbReference type="EMBL" id="MBB4965749.1"/>
    </source>
</evidence>
<evidence type="ECO:0000259" key="1">
    <source>
        <dbReference type="Pfam" id="PF13649"/>
    </source>
</evidence>
<reference evidence="2 3" key="1">
    <citation type="submission" date="2020-08" db="EMBL/GenBank/DDBJ databases">
        <title>Sequencing the genomes of 1000 actinobacteria strains.</title>
        <authorList>
            <person name="Klenk H.-P."/>
        </authorList>
    </citation>
    <scope>NUCLEOTIDE SEQUENCE [LARGE SCALE GENOMIC DNA]</scope>
    <source>
        <strain evidence="2 3">DSM 45084</strain>
    </source>
</reference>
<dbReference type="Pfam" id="PF13649">
    <property type="entry name" value="Methyltransf_25"/>
    <property type="match status" value="1"/>
</dbReference>
<keyword evidence="3" id="KW-1185">Reference proteome</keyword>
<evidence type="ECO:0000313" key="3">
    <source>
        <dbReference type="Proteomes" id="UP000542674"/>
    </source>
</evidence>
<accession>A0A7W7WVV7</accession>
<dbReference type="RefSeq" id="WP_184669411.1">
    <property type="nucleotide sequence ID" value="NZ_BAABAI010000038.1"/>
</dbReference>
<sequence>MSRFLDTGEVPSPDCAAVATVSCTTLYRDDAAFAAYAVSRQTSTTTDDGARRESLCRGELDLAGRGDLGRVIDLMCGVGGHLAAVKGSDLGWTSYTGIDVNPVAVEAARQAHGGDDRVDFVEADIATWRPEPGTADTVLLMYEALNALGPTRTVALLEVIAGVLAPGGVALVDVAPPADRGAAREAVLLPDPQTAVLSGVDDAGSDATQRLSAHTVHFVGADGCRLHFSHLWWEPTADLLRALFHRAGLDIRSEHRVHGDVVSDKPSTAQSIQFVLTRAGDR</sequence>
<protein>
    <submittedName>
        <fullName evidence="2">SAM-dependent methyltransferase</fullName>
    </submittedName>
</protein>
<dbReference type="GO" id="GO:0008168">
    <property type="term" value="F:methyltransferase activity"/>
    <property type="evidence" value="ECO:0007669"/>
    <property type="project" value="UniProtKB-KW"/>
</dbReference>
<gene>
    <name evidence="2" type="ORF">F4559_003108</name>
</gene>
<dbReference type="Proteomes" id="UP000542674">
    <property type="component" value="Unassembled WGS sequence"/>
</dbReference>
<keyword evidence="2" id="KW-0489">Methyltransferase</keyword>